<dbReference type="EMBL" id="KZ293667">
    <property type="protein sequence ID" value="PBK89734.1"/>
    <property type="molecule type" value="Genomic_DNA"/>
</dbReference>
<dbReference type="Proteomes" id="UP000217790">
    <property type="component" value="Unassembled WGS sequence"/>
</dbReference>
<protein>
    <submittedName>
        <fullName evidence="2">Uncharacterized protein</fullName>
    </submittedName>
</protein>
<accession>A0A2H3D7J2</accession>
<keyword evidence="3" id="KW-1185">Reference proteome</keyword>
<gene>
    <name evidence="2" type="ORF">ARMGADRAFT_1083174</name>
</gene>
<reference evidence="3" key="1">
    <citation type="journal article" date="2017" name="Nat. Ecol. Evol.">
        <title>Genome expansion and lineage-specific genetic innovations in the forest pathogenic fungi Armillaria.</title>
        <authorList>
            <person name="Sipos G."/>
            <person name="Prasanna A.N."/>
            <person name="Walter M.C."/>
            <person name="O'Connor E."/>
            <person name="Balint B."/>
            <person name="Krizsan K."/>
            <person name="Kiss B."/>
            <person name="Hess J."/>
            <person name="Varga T."/>
            <person name="Slot J."/>
            <person name="Riley R."/>
            <person name="Boka B."/>
            <person name="Rigling D."/>
            <person name="Barry K."/>
            <person name="Lee J."/>
            <person name="Mihaltcheva S."/>
            <person name="LaButti K."/>
            <person name="Lipzen A."/>
            <person name="Waldron R."/>
            <person name="Moloney N.M."/>
            <person name="Sperisen C."/>
            <person name="Kredics L."/>
            <person name="Vagvoelgyi C."/>
            <person name="Patrignani A."/>
            <person name="Fitzpatrick D."/>
            <person name="Nagy I."/>
            <person name="Doyle S."/>
            <person name="Anderson J.B."/>
            <person name="Grigoriev I.V."/>
            <person name="Gueldener U."/>
            <person name="Muensterkoetter M."/>
            <person name="Nagy L.G."/>
        </authorList>
    </citation>
    <scope>NUCLEOTIDE SEQUENCE [LARGE SCALE GENOMIC DNA]</scope>
    <source>
        <strain evidence="3">Ar21-2</strain>
    </source>
</reference>
<evidence type="ECO:0000313" key="2">
    <source>
        <dbReference type="EMBL" id="PBK89734.1"/>
    </source>
</evidence>
<evidence type="ECO:0000313" key="3">
    <source>
        <dbReference type="Proteomes" id="UP000217790"/>
    </source>
</evidence>
<name>A0A2H3D7J2_ARMGA</name>
<proteinExistence type="predicted"/>
<sequence>MSLDLDSDLKTQRKISIREPSPTHSVADYAHPNTDVSLETSPNLQDRSLLHNCSSPYKDTTCGSIIVDEVVALSQ</sequence>
<dbReference type="InParanoid" id="A0A2H3D7J2"/>
<feature type="region of interest" description="Disordered" evidence="1">
    <location>
        <begin position="1"/>
        <end position="42"/>
    </location>
</feature>
<organism evidence="2 3">
    <name type="scientific">Armillaria gallica</name>
    <name type="common">Bulbous honey fungus</name>
    <name type="synonym">Armillaria bulbosa</name>
    <dbReference type="NCBI Taxonomy" id="47427"/>
    <lineage>
        <taxon>Eukaryota</taxon>
        <taxon>Fungi</taxon>
        <taxon>Dikarya</taxon>
        <taxon>Basidiomycota</taxon>
        <taxon>Agaricomycotina</taxon>
        <taxon>Agaricomycetes</taxon>
        <taxon>Agaricomycetidae</taxon>
        <taxon>Agaricales</taxon>
        <taxon>Marasmiineae</taxon>
        <taxon>Physalacriaceae</taxon>
        <taxon>Armillaria</taxon>
    </lineage>
</organism>
<evidence type="ECO:0000256" key="1">
    <source>
        <dbReference type="SAM" id="MobiDB-lite"/>
    </source>
</evidence>
<dbReference type="AlphaFoldDB" id="A0A2H3D7J2"/>